<feature type="transmembrane region" description="Helical" evidence="7">
    <location>
        <begin position="120"/>
        <end position="140"/>
    </location>
</feature>
<dbReference type="Proteomes" id="UP000722485">
    <property type="component" value="Unassembled WGS sequence"/>
</dbReference>
<keyword evidence="2 7" id="KW-0812">Transmembrane</keyword>
<dbReference type="PANTHER" id="PTHR23502">
    <property type="entry name" value="MAJOR FACILITATOR SUPERFAMILY"/>
    <property type="match status" value="1"/>
</dbReference>
<comment type="caution">
    <text evidence="9">The sequence shown here is derived from an EMBL/GenBank/DDBJ whole genome shotgun (WGS) entry which is preliminary data.</text>
</comment>
<dbReference type="EMBL" id="JAANBB010000185">
    <property type="protein sequence ID" value="KAF7547216.1"/>
    <property type="molecule type" value="Genomic_DNA"/>
</dbReference>
<feature type="transmembrane region" description="Helical" evidence="7">
    <location>
        <begin position="53"/>
        <end position="73"/>
    </location>
</feature>
<feature type="transmembrane region" description="Helical" evidence="7">
    <location>
        <begin position="209"/>
        <end position="229"/>
    </location>
</feature>
<evidence type="ECO:0000256" key="4">
    <source>
        <dbReference type="ARBA" id="ARBA00023136"/>
    </source>
</evidence>
<dbReference type="AlphaFoldDB" id="A0A9P5H713"/>
<accession>A0A9P5H713</accession>
<feature type="transmembrane region" description="Helical" evidence="7">
    <location>
        <begin position="290"/>
        <end position="317"/>
    </location>
</feature>
<evidence type="ECO:0000256" key="3">
    <source>
        <dbReference type="ARBA" id="ARBA00022989"/>
    </source>
</evidence>
<dbReference type="PANTHER" id="PTHR23502:SF60">
    <property type="entry name" value="MAJOR FACILITATOR SUPERFAMILY (MFS) PROFILE DOMAIN-CONTAINING PROTEIN-RELATED"/>
    <property type="match status" value="1"/>
</dbReference>
<gene>
    <name evidence="9" type="ORF">G7Z17_g7891</name>
</gene>
<dbReference type="GO" id="GO:0016020">
    <property type="term" value="C:membrane"/>
    <property type="evidence" value="ECO:0007669"/>
    <property type="project" value="UniProtKB-SubCell"/>
</dbReference>
<dbReference type="PROSITE" id="PS50850">
    <property type="entry name" value="MFS"/>
    <property type="match status" value="1"/>
</dbReference>
<feature type="transmembrane region" description="Helical" evidence="7">
    <location>
        <begin position="437"/>
        <end position="454"/>
    </location>
</feature>
<feature type="transmembrane region" description="Helical" evidence="7">
    <location>
        <begin position="93"/>
        <end position="113"/>
    </location>
</feature>
<sequence>MAPTIEKSPANVEAGNLHGPEGAHDARLADHEVTWDGPDDPENPYNWPSHRKIIVAVVCSASQLVTTMSASMIAPALDQILKDVGMSTSTGQIAFSVFFLGLGFAPFLVAGLAETYGRKRIWLAGNVWYIIWNSLCPVGFSPAVMILGRFMSASGASVGVTLTGPVMADMYHAKDRGKSLAIAGLLPYIGPALGPIVGGLAAQHLWWPWLFWILSIFNAGCLVLGFFVIHESYAPVLLRRKAQKIMARNAPENPATVSVGARVRFFFEDAFVRLRPAILRPIKLFFHRPIIQLVAIAMAIQFGIYTLVLSTFASLWITRYDQTETTASLHYIAIALGAFACAQCGGRLMDFMWRRTTAAQPDHEPTPEYRIPYIGTGFIPAIAGLFWYAWSAQSSSHWAVVDVGIFCFTCGGFMFAQGLTAYLVDEFTSTRAASASAATRLWTYILGFVFPIFAPELYEKLDYGWGNSLLAFLFIALGAPIILVIWLWGDRIRAVGRTAEDEKERLS</sequence>
<evidence type="ECO:0000313" key="9">
    <source>
        <dbReference type="EMBL" id="KAF7547216.1"/>
    </source>
</evidence>
<dbReference type="Pfam" id="PF07690">
    <property type="entry name" value="MFS_1"/>
    <property type="match status" value="1"/>
</dbReference>
<reference evidence="9" key="1">
    <citation type="submission" date="2020-03" db="EMBL/GenBank/DDBJ databases">
        <title>Draft Genome Sequence of Cylindrodendrum hubeiense.</title>
        <authorList>
            <person name="Buettner E."/>
            <person name="Kellner H."/>
        </authorList>
    </citation>
    <scope>NUCLEOTIDE SEQUENCE</scope>
    <source>
        <strain evidence="9">IHI 201604</strain>
    </source>
</reference>
<name>A0A9P5H713_9HYPO</name>
<dbReference type="OrthoDB" id="6770063at2759"/>
<dbReference type="InterPro" id="IPR020846">
    <property type="entry name" value="MFS_dom"/>
</dbReference>
<evidence type="ECO:0000256" key="5">
    <source>
        <dbReference type="ARBA" id="ARBA00023180"/>
    </source>
</evidence>
<evidence type="ECO:0000259" key="8">
    <source>
        <dbReference type="PROSITE" id="PS50850"/>
    </source>
</evidence>
<feature type="transmembrane region" description="Helical" evidence="7">
    <location>
        <begin position="370"/>
        <end position="390"/>
    </location>
</feature>
<keyword evidence="4 7" id="KW-0472">Membrane</keyword>
<evidence type="ECO:0000256" key="6">
    <source>
        <dbReference type="SAM" id="MobiDB-lite"/>
    </source>
</evidence>
<keyword evidence="10" id="KW-1185">Reference proteome</keyword>
<feature type="region of interest" description="Disordered" evidence="6">
    <location>
        <begin position="1"/>
        <end position="23"/>
    </location>
</feature>
<dbReference type="SUPFAM" id="SSF103473">
    <property type="entry name" value="MFS general substrate transporter"/>
    <property type="match status" value="1"/>
</dbReference>
<feature type="domain" description="Major facilitator superfamily (MFS) profile" evidence="8">
    <location>
        <begin position="55"/>
        <end position="493"/>
    </location>
</feature>
<dbReference type="InterPro" id="IPR036259">
    <property type="entry name" value="MFS_trans_sf"/>
</dbReference>
<evidence type="ECO:0000313" key="10">
    <source>
        <dbReference type="Proteomes" id="UP000722485"/>
    </source>
</evidence>
<protein>
    <recommendedName>
        <fullName evidence="8">Major facilitator superfamily (MFS) profile domain-containing protein</fullName>
    </recommendedName>
</protein>
<evidence type="ECO:0000256" key="2">
    <source>
        <dbReference type="ARBA" id="ARBA00022692"/>
    </source>
</evidence>
<feature type="transmembrane region" description="Helical" evidence="7">
    <location>
        <begin position="146"/>
        <end position="168"/>
    </location>
</feature>
<dbReference type="InterPro" id="IPR011701">
    <property type="entry name" value="MFS"/>
</dbReference>
<organism evidence="9 10">
    <name type="scientific">Cylindrodendrum hubeiense</name>
    <dbReference type="NCBI Taxonomy" id="595255"/>
    <lineage>
        <taxon>Eukaryota</taxon>
        <taxon>Fungi</taxon>
        <taxon>Dikarya</taxon>
        <taxon>Ascomycota</taxon>
        <taxon>Pezizomycotina</taxon>
        <taxon>Sordariomycetes</taxon>
        <taxon>Hypocreomycetidae</taxon>
        <taxon>Hypocreales</taxon>
        <taxon>Nectriaceae</taxon>
        <taxon>Cylindrodendrum</taxon>
    </lineage>
</organism>
<keyword evidence="5" id="KW-0325">Glycoprotein</keyword>
<evidence type="ECO:0000256" key="1">
    <source>
        <dbReference type="ARBA" id="ARBA00004141"/>
    </source>
</evidence>
<dbReference type="Gene3D" id="1.20.1250.20">
    <property type="entry name" value="MFS general substrate transporter like domains"/>
    <property type="match status" value="1"/>
</dbReference>
<proteinExistence type="predicted"/>
<feature type="transmembrane region" description="Helical" evidence="7">
    <location>
        <begin position="396"/>
        <end position="416"/>
    </location>
</feature>
<dbReference type="GO" id="GO:0022857">
    <property type="term" value="F:transmembrane transporter activity"/>
    <property type="evidence" value="ECO:0007669"/>
    <property type="project" value="InterPro"/>
</dbReference>
<keyword evidence="3 7" id="KW-1133">Transmembrane helix</keyword>
<evidence type="ECO:0000256" key="7">
    <source>
        <dbReference type="SAM" id="Phobius"/>
    </source>
</evidence>
<comment type="subcellular location">
    <subcellularLocation>
        <location evidence="1">Membrane</location>
        <topology evidence="1">Multi-pass membrane protein</topology>
    </subcellularLocation>
</comment>
<feature type="transmembrane region" description="Helical" evidence="7">
    <location>
        <begin position="469"/>
        <end position="488"/>
    </location>
</feature>
<feature type="transmembrane region" description="Helical" evidence="7">
    <location>
        <begin position="180"/>
        <end position="203"/>
    </location>
</feature>
<feature type="transmembrane region" description="Helical" evidence="7">
    <location>
        <begin position="329"/>
        <end position="349"/>
    </location>
</feature>